<evidence type="ECO:0000256" key="6">
    <source>
        <dbReference type="PIRNR" id="PIRNR038972"/>
    </source>
</evidence>
<reference evidence="8 9" key="1">
    <citation type="submission" date="2016-05" db="EMBL/GenBank/DDBJ databases">
        <title>Comparative analysis of secretome profiles of manganese(II)-oxidizing ascomycete fungi.</title>
        <authorList>
            <consortium name="DOE Joint Genome Institute"/>
            <person name="Zeiner C.A."/>
            <person name="Purvine S.O."/>
            <person name="Zink E.M."/>
            <person name="Wu S."/>
            <person name="Pasa-Tolic L."/>
            <person name="Chaput D.L."/>
            <person name="Haridas S."/>
            <person name="Grigoriev I.V."/>
            <person name="Santelli C.M."/>
            <person name="Hansel C.M."/>
        </authorList>
    </citation>
    <scope>NUCLEOTIDE SEQUENCE [LARGE SCALE GENOMIC DNA]</scope>
    <source>
        <strain evidence="8 9">AP3s5-JAC2a</strain>
    </source>
</reference>
<dbReference type="GO" id="GO:0008757">
    <property type="term" value="F:S-adenosylmethionine-dependent methyltransferase activity"/>
    <property type="evidence" value="ECO:0007669"/>
    <property type="project" value="InterPro"/>
</dbReference>
<dbReference type="Proteomes" id="UP000077069">
    <property type="component" value="Unassembled WGS sequence"/>
</dbReference>
<keyword evidence="6" id="KW-0963">Cytoplasm</keyword>
<evidence type="ECO:0000256" key="4">
    <source>
        <dbReference type="ARBA" id="ARBA00022694"/>
    </source>
</evidence>
<comment type="subcellular location">
    <subcellularLocation>
        <location evidence="6">Cytoplasm</location>
    </subcellularLocation>
</comment>
<protein>
    <recommendedName>
        <fullName evidence="6">tRNA wybutosine-synthesizing protein 2</fullName>
        <shortName evidence="6">tRNA-yW-synthesizing protein 2</shortName>
    </recommendedName>
    <alternativeName>
        <fullName evidence="6">tRNA(Phe) (4-demethylwyosine(37)-C(7)) aminocarboxypropyltransferase</fullName>
    </alternativeName>
</protein>
<dbReference type="Pfam" id="PF02475">
    <property type="entry name" value="TRM5-TYW2_MTfase"/>
    <property type="match status" value="1"/>
</dbReference>
<gene>
    <name evidence="8" type="ORF">CC84DRAFT_1193535</name>
</gene>
<dbReference type="AlphaFoldDB" id="A0A177CQW7"/>
<dbReference type="SUPFAM" id="SSF53335">
    <property type="entry name" value="S-adenosyl-L-methionine-dependent methyltransferases"/>
    <property type="match status" value="1"/>
</dbReference>
<evidence type="ECO:0000259" key="7">
    <source>
        <dbReference type="PROSITE" id="PS51684"/>
    </source>
</evidence>
<evidence type="ECO:0000313" key="8">
    <source>
        <dbReference type="EMBL" id="OAG09905.1"/>
    </source>
</evidence>
<evidence type="ECO:0000256" key="3">
    <source>
        <dbReference type="ARBA" id="ARBA00022691"/>
    </source>
</evidence>
<dbReference type="GeneID" id="28764796"/>
<keyword evidence="4 6" id="KW-0819">tRNA processing</keyword>
<dbReference type="InterPro" id="IPR029063">
    <property type="entry name" value="SAM-dependent_MTases_sf"/>
</dbReference>
<dbReference type="PANTHER" id="PTHR23245">
    <property type="entry name" value="TRNA METHYLTRANSFERASE"/>
    <property type="match status" value="1"/>
</dbReference>
<dbReference type="STRING" id="1460663.A0A177CQW7"/>
<dbReference type="GO" id="GO:0008175">
    <property type="term" value="F:tRNA methyltransferase activity"/>
    <property type="evidence" value="ECO:0007669"/>
    <property type="project" value="TreeGrafter"/>
</dbReference>
<evidence type="ECO:0000256" key="5">
    <source>
        <dbReference type="ARBA" id="ARBA00049400"/>
    </source>
</evidence>
<dbReference type="Gene3D" id="3.40.50.150">
    <property type="entry name" value="Vaccinia Virus protein VP39"/>
    <property type="match status" value="1"/>
</dbReference>
<proteinExistence type="inferred from homology"/>
<dbReference type="PIRSF" id="PIRSF038972">
    <property type="entry name" value="Trm12"/>
    <property type="match status" value="1"/>
</dbReference>
<dbReference type="InterPro" id="IPR026274">
    <property type="entry name" value="tRNA_wybutosine_synth_prot_2"/>
</dbReference>
<sequence>MQTHMDKSIRLVPMDHTVEEKETWPEYVELIVPQRHVKRVKTALEEHKLLNRKKGIGRSRPFVKIVKESFNTLPPDLLDSLDLSVRALIEHFSSSYTIYQPMLLLPRNNFTPCQTSTLSSPGFQPFWARIAARMGVTHIAINAPIPLQGATSDAVPTGVDGTPSENTLRSPINLTPIYGFFGPPPSPQTLESPTAADFDAALWVTHTQNGIHQTWAPLYTMFSRGNIREKTRVLRLPSVIASVAEPAGCTSVDLYAGIGYFVFPYRKAGVSKVLCWEMNPWSIRGLQKGAKMNGWRSQVIDRGQAPSEAPSESADLIVFARSNEFALEDLAETKRAMDLPPVRHVNCGFLPSSNLSWKTAVYMIDGQLGGWIHAHENVGVSDIEERKVQVVTEITGHVKARGLRGEVRCEHVEKVKTYAPGVIHVVFDIWISATSSLAAS</sequence>
<dbReference type="PROSITE" id="PS51684">
    <property type="entry name" value="SAM_MT_TRM5_TYW2"/>
    <property type="match status" value="1"/>
</dbReference>
<organism evidence="8 9">
    <name type="scientific">Paraphaeosphaeria sporulosa</name>
    <dbReference type="NCBI Taxonomy" id="1460663"/>
    <lineage>
        <taxon>Eukaryota</taxon>
        <taxon>Fungi</taxon>
        <taxon>Dikarya</taxon>
        <taxon>Ascomycota</taxon>
        <taxon>Pezizomycotina</taxon>
        <taxon>Dothideomycetes</taxon>
        <taxon>Pleosporomycetidae</taxon>
        <taxon>Pleosporales</taxon>
        <taxon>Massarineae</taxon>
        <taxon>Didymosphaeriaceae</taxon>
        <taxon>Paraphaeosphaeria</taxon>
    </lineage>
</organism>
<dbReference type="InterPro" id="IPR030382">
    <property type="entry name" value="MeTrfase_TRM5/TYW2"/>
</dbReference>
<dbReference type="RefSeq" id="XP_018040270.1">
    <property type="nucleotide sequence ID" value="XM_018181310.1"/>
</dbReference>
<keyword evidence="2 6" id="KW-0808">Transferase</keyword>
<dbReference type="PANTHER" id="PTHR23245:SF25">
    <property type="entry name" value="TRNA WYBUTOSINE-SYNTHESIZING PROTEIN 2 HOMOLOG"/>
    <property type="match status" value="1"/>
</dbReference>
<name>A0A177CQW7_9PLEO</name>
<dbReference type="GO" id="GO:0005737">
    <property type="term" value="C:cytoplasm"/>
    <property type="evidence" value="ECO:0007669"/>
    <property type="project" value="UniProtKB-SubCell"/>
</dbReference>
<keyword evidence="3 6" id="KW-0949">S-adenosyl-L-methionine</keyword>
<dbReference type="InParanoid" id="A0A177CQW7"/>
<comment type="function">
    <text evidence="6">S-adenosyl-L-methionine-dependent transferase that acts as a component of the wybutosine biosynthesis pathway. Wybutosine is a hyper modified guanosine with a tricyclic base found at the 3'-position adjacent to the anticodon of eukaryotic phenylalanine tRNA. Catalyzes the transfer of the alpha-amino-alpha-carboxypropyl (acp) group from S-adenosyl-L-methionine to the C-7 position of 4-demethylwyosine (imG-14) to produce wybutosine-86.</text>
</comment>
<dbReference type="InterPro" id="IPR056743">
    <property type="entry name" value="TRM5-TYW2-like_MTfase"/>
</dbReference>
<comment type="catalytic activity">
    <reaction evidence="5">
        <text>4-demethylwyosine(37) in tRNA(Phe) + S-adenosyl-L-methionine = 4-demethyl-7-[(3S)-3-amino-3-carboxypropyl]wyosine(37) in tRNA(Phe) + S-methyl-5'-thioadenosine + H(+)</text>
        <dbReference type="Rhea" id="RHEA:36355"/>
        <dbReference type="Rhea" id="RHEA-COMP:10164"/>
        <dbReference type="Rhea" id="RHEA-COMP:10378"/>
        <dbReference type="ChEBI" id="CHEBI:15378"/>
        <dbReference type="ChEBI" id="CHEBI:17509"/>
        <dbReference type="ChEBI" id="CHEBI:59789"/>
        <dbReference type="ChEBI" id="CHEBI:64315"/>
        <dbReference type="ChEBI" id="CHEBI:73550"/>
        <dbReference type="EC" id="2.5.1.114"/>
    </reaction>
</comment>
<evidence type="ECO:0000256" key="2">
    <source>
        <dbReference type="ARBA" id="ARBA00022679"/>
    </source>
</evidence>
<dbReference type="UniPathway" id="UPA00375"/>
<feature type="domain" description="SAM-dependent methyltransferase TRM5/TYW2-type" evidence="7">
    <location>
        <begin position="127"/>
        <end position="433"/>
    </location>
</feature>
<keyword evidence="9" id="KW-1185">Reference proteome</keyword>
<dbReference type="GO" id="GO:0030488">
    <property type="term" value="P:tRNA methylation"/>
    <property type="evidence" value="ECO:0007669"/>
    <property type="project" value="TreeGrafter"/>
</dbReference>
<evidence type="ECO:0000256" key="1">
    <source>
        <dbReference type="ARBA" id="ARBA00004797"/>
    </source>
</evidence>
<dbReference type="GO" id="GO:0102522">
    <property type="term" value="F:tRNA 4-demethylwyosine alpha-amino-alpha-carboxypropyltransferase activity"/>
    <property type="evidence" value="ECO:0007669"/>
    <property type="project" value="UniProtKB-EC"/>
</dbReference>
<dbReference type="OrthoDB" id="2387925at2759"/>
<comment type="similarity">
    <text evidence="6">Belongs to the class I-like SAM-binding methyltransferase superfamily. TRM5/TYW2 family.</text>
</comment>
<evidence type="ECO:0000313" key="9">
    <source>
        <dbReference type="Proteomes" id="UP000077069"/>
    </source>
</evidence>
<dbReference type="FunCoup" id="A0A177CQW7">
    <property type="interactions" value="27"/>
</dbReference>
<dbReference type="GO" id="GO:0031591">
    <property type="term" value="P:wybutosine biosynthetic process"/>
    <property type="evidence" value="ECO:0007669"/>
    <property type="project" value="InterPro"/>
</dbReference>
<accession>A0A177CQW7</accession>
<comment type="pathway">
    <text evidence="1 6">tRNA modification; wybutosine-tRNA(Phe) biosynthesis.</text>
</comment>
<dbReference type="EMBL" id="KV441549">
    <property type="protein sequence ID" value="OAG09905.1"/>
    <property type="molecule type" value="Genomic_DNA"/>
</dbReference>